<dbReference type="AlphaFoldDB" id="A0A8J2FS64"/>
<dbReference type="PANTHER" id="PTHR36504:SF1">
    <property type="entry name" value="LIPOPOLYSACCHARIDE EXPORT SYSTEM PROTEIN LPTA"/>
    <property type="match status" value="1"/>
</dbReference>
<sequence length="175" mass="19332">MEAANRCVRLLGVLLAWIFFLRLSGISAWGEGEEEEAPELKTNPNATVITSEAFQLDMGKHEGLFTGNVLLMGNNLRMKSSDLTVYFDASGKQVERLVARGNVEIEQGNRVARASQAEYIVSEDKLVLTGSPELVQDKNRLTGSTITIYRSSDRMEVDGRSRVVLSDVGAKKEDH</sequence>
<gene>
    <name evidence="3" type="ORF">MPNT_150044</name>
</gene>
<evidence type="ECO:0000313" key="4">
    <source>
        <dbReference type="Proteomes" id="UP000663859"/>
    </source>
</evidence>
<dbReference type="EMBL" id="CAJNOB010000007">
    <property type="protein sequence ID" value="CAF0694000.1"/>
    <property type="molecule type" value="Genomic_DNA"/>
</dbReference>
<keyword evidence="1" id="KW-0732">Signal</keyword>
<organism evidence="3 4">
    <name type="scientific">Candidatus Methylacidithermus pantelleriae</name>
    <dbReference type="NCBI Taxonomy" id="2744239"/>
    <lineage>
        <taxon>Bacteria</taxon>
        <taxon>Pseudomonadati</taxon>
        <taxon>Verrucomicrobiota</taxon>
        <taxon>Methylacidiphilae</taxon>
        <taxon>Methylacidiphilales</taxon>
        <taxon>Methylacidiphilaceae</taxon>
        <taxon>Candidatus Methylacidithermus</taxon>
    </lineage>
</organism>
<dbReference type="Pfam" id="PF03968">
    <property type="entry name" value="LptD_N"/>
    <property type="match status" value="1"/>
</dbReference>
<comment type="caution">
    <text evidence="3">The sequence shown here is derived from an EMBL/GenBank/DDBJ whole genome shotgun (WGS) entry which is preliminary data.</text>
</comment>
<evidence type="ECO:0000256" key="1">
    <source>
        <dbReference type="ARBA" id="ARBA00022729"/>
    </source>
</evidence>
<dbReference type="PANTHER" id="PTHR36504">
    <property type="entry name" value="LIPOPOLYSACCHARIDE EXPORT SYSTEM PROTEIN LPTA"/>
    <property type="match status" value="1"/>
</dbReference>
<protein>
    <submittedName>
        <fullName evidence="3">OstA-like_N domain-containing protein</fullName>
    </submittedName>
</protein>
<evidence type="ECO:0000259" key="2">
    <source>
        <dbReference type="Pfam" id="PF03968"/>
    </source>
</evidence>
<accession>A0A8J2FS64</accession>
<evidence type="ECO:0000313" key="3">
    <source>
        <dbReference type="EMBL" id="CAF0694000.1"/>
    </source>
</evidence>
<dbReference type="GO" id="GO:0030288">
    <property type="term" value="C:outer membrane-bounded periplasmic space"/>
    <property type="evidence" value="ECO:0007669"/>
    <property type="project" value="TreeGrafter"/>
</dbReference>
<dbReference type="InterPro" id="IPR052037">
    <property type="entry name" value="LPS_export_LptA"/>
</dbReference>
<dbReference type="GO" id="GO:0009279">
    <property type="term" value="C:cell outer membrane"/>
    <property type="evidence" value="ECO:0007669"/>
    <property type="project" value="TreeGrafter"/>
</dbReference>
<keyword evidence="4" id="KW-1185">Reference proteome</keyword>
<dbReference type="InterPro" id="IPR005653">
    <property type="entry name" value="OstA-like_N"/>
</dbReference>
<dbReference type="GO" id="GO:0017089">
    <property type="term" value="F:glycolipid transfer activity"/>
    <property type="evidence" value="ECO:0007669"/>
    <property type="project" value="TreeGrafter"/>
</dbReference>
<feature type="domain" description="Organic solvent tolerance-like N-terminal" evidence="2">
    <location>
        <begin position="49"/>
        <end position="152"/>
    </location>
</feature>
<dbReference type="GO" id="GO:0015920">
    <property type="term" value="P:lipopolysaccharide transport"/>
    <property type="evidence" value="ECO:0007669"/>
    <property type="project" value="TreeGrafter"/>
</dbReference>
<name>A0A8J2FS64_9BACT</name>
<dbReference type="Proteomes" id="UP000663859">
    <property type="component" value="Unassembled WGS sequence"/>
</dbReference>
<reference evidence="3" key="1">
    <citation type="submission" date="2021-02" db="EMBL/GenBank/DDBJ databases">
        <authorList>
            <person name="Cremers G."/>
            <person name="Picone N."/>
        </authorList>
    </citation>
    <scope>NUCLEOTIDE SEQUENCE</scope>
    <source>
        <strain evidence="3">PQ17</strain>
    </source>
</reference>
<proteinExistence type="predicted"/>
<dbReference type="Gene3D" id="2.60.450.10">
    <property type="entry name" value="Lipopolysaccharide (LPS) transport protein A like domain"/>
    <property type="match status" value="1"/>
</dbReference>
<dbReference type="RefSeq" id="WP_174582968.1">
    <property type="nucleotide sequence ID" value="NZ_CAJNOB010000007.1"/>
</dbReference>